<dbReference type="InterPro" id="IPR029063">
    <property type="entry name" value="SAM-dependent_MTases_sf"/>
</dbReference>
<name>A0A542ZDZ1_RARFA</name>
<dbReference type="Gene3D" id="3.40.50.150">
    <property type="entry name" value="Vaccinia Virus protein VP39"/>
    <property type="match status" value="1"/>
</dbReference>
<evidence type="ECO:0008006" key="4">
    <source>
        <dbReference type="Google" id="ProtNLM"/>
    </source>
</evidence>
<proteinExistence type="predicted"/>
<sequence length="231" mass="26020">MTVRTAAELPHSPARGEQGHPAPERLVKSRDRVKAYGEVFTPRRMVDQMLDLVRPELETGPNFVDKTFFEPAAGDGNFLVAILQRKLVAIKRRYQSEFWPTESLFALASIYGVELLTDNHQAAQSALLTEFVAFHEANGTSCTRRTNLYQSAAYLISANIIAGNTLTGQDFSGAPIQFSWWNRVLNIPGTVHREPFSLASLRDEDAFDFTMYASYKPCRIEHVHKEVRTDA</sequence>
<feature type="region of interest" description="Disordered" evidence="1">
    <location>
        <begin position="1"/>
        <end position="25"/>
    </location>
</feature>
<gene>
    <name evidence="2" type="ORF">FB461_1980</name>
</gene>
<dbReference type="EMBL" id="VFOS01000003">
    <property type="protein sequence ID" value="TQL58565.1"/>
    <property type="molecule type" value="Genomic_DNA"/>
</dbReference>
<keyword evidence="3" id="KW-1185">Reference proteome</keyword>
<protein>
    <recommendedName>
        <fullName evidence="4">N-6 DNA methylase</fullName>
    </recommendedName>
</protein>
<dbReference type="OrthoDB" id="4280289at2"/>
<dbReference type="PRINTS" id="PR00507">
    <property type="entry name" value="N12N6MTFRASE"/>
</dbReference>
<evidence type="ECO:0000313" key="2">
    <source>
        <dbReference type="EMBL" id="TQL58565.1"/>
    </source>
</evidence>
<evidence type="ECO:0000256" key="1">
    <source>
        <dbReference type="SAM" id="MobiDB-lite"/>
    </source>
</evidence>
<dbReference type="AlphaFoldDB" id="A0A542ZDZ1"/>
<reference evidence="2 3" key="1">
    <citation type="submission" date="2019-06" db="EMBL/GenBank/DDBJ databases">
        <title>Sequencing the genomes of 1000 actinobacteria strains.</title>
        <authorList>
            <person name="Klenk H.-P."/>
        </authorList>
    </citation>
    <scope>NUCLEOTIDE SEQUENCE [LARGE SCALE GENOMIC DNA]</scope>
    <source>
        <strain evidence="2 3">DSM 4813</strain>
    </source>
</reference>
<comment type="caution">
    <text evidence="2">The sequence shown here is derived from an EMBL/GenBank/DDBJ whole genome shotgun (WGS) entry which is preliminary data.</text>
</comment>
<evidence type="ECO:0000313" key="3">
    <source>
        <dbReference type="Proteomes" id="UP000315389"/>
    </source>
</evidence>
<dbReference type="RefSeq" id="WP_142121573.1">
    <property type="nucleotide sequence ID" value="NZ_BAAASV010000002.1"/>
</dbReference>
<dbReference type="SUPFAM" id="SSF53335">
    <property type="entry name" value="S-adenosyl-L-methionine-dependent methyltransferases"/>
    <property type="match status" value="1"/>
</dbReference>
<accession>A0A542ZDZ1</accession>
<dbReference type="Proteomes" id="UP000315389">
    <property type="component" value="Unassembled WGS sequence"/>
</dbReference>
<organism evidence="2 3">
    <name type="scientific">Rarobacter faecitabidus</name>
    <dbReference type="NCBI Taxonomy" id="13243"/>
    <lineage>
        <taxon>Bacteria</taxon>
        <taxon>Bacillati</taxon>
        <taxon>Actinomycetota</taxon>
        <taxon>Actinomycetes</taxon>
        <taxon>Micrococcales</taxon>
        <taxon>Rarobacteraceae</taxon>
        <taxon>Rarobacter</taxon>
    </lineage>
</organism>